<dbReference type="NCBIfam" id="TIGR03534">
    <property type="entry name" value="RF_mod_PrmC"/>
    <property type="match status" value="1"/>
</dbReference>
<organism evidence="8 9">
    <name type="scientific">Solitalea koreensis</name>
    <dbReference type="NCBI Taxonomy" id="543615"/>
    <lineage>
        <taxon>Bacteria</taxon>
        <taxon>Pseudomonadati</taxon>
        <taxon>Bacteroidota</taxon>
        <taxon>Sphingobacteriia</taxon>
        <taxon>Sphingobacteriales</taxon>
        <taxon>Sphingobacteriaceae</taxon>
        <taxon>Solitalea</taxon>
    </lineage>
</organism>
<dbReference type="GO" id="GO:0032259">
    <property type="term" value="P:methylation"/>
    <property type="evidence" value="ECO:0007669"/>
    <property type="project" value="UniProtKB-KW"/>
</dbReference>
<dbReference type="InterPro" id="IPR004556">
    <property type="entry name" value="HemK-like"/>
</dbReference>
<evidence type="ECO:0000256" key="1">
    <source>
        <dbReference type="ARBA" id="ARBA00022603"/>
    </source>
</evidence>
<dbReference type="InterPro" id="IPR040758">
    <property type="entry name" value="PrmC_N"/>
</dbReference>
<proteinExistence type="inferred from homology"/>
<name>A0A521BC30_9SPHI</name>
<dbReference type="InterPro" id="IPR007848">
    <property type="entry name" value="Small_mtfrase_dom"/>
</dbReference>
<evidence type="ECO:0000256" key="3">
    <source>
        <dbReference type="ARBA" id="ARBA00022691"/>
    </source>
</evidence>
<evidence type="ECO:0000259" key="6">
    <source>
        <dbReference type="Pfam" id="PF05175"/>
    </source>
</evidence>
<keyword evidence="1 5" id="KW-0489">Methyltransferase</keyword>
<dbReference type="CDD" id="cd02440">
    <property type="entry name" value="AdoMet_MTases"/>
    <property type="match status" value="1"/>
</dbReference>
<dbReference type="Gene3D" id="1.10.8.10">
    <property type="entry name" value="DNA helicase RuvA subunit, C-terminal domain"/>
    <property type="match status" value="1"/>
</dbReference>
<gene>
    <name evidence="5" type="primary">prmC</name>
    <name evidence="8" type="ORF">SAMN06265350_10283</name>
</gene>
<evidence type="ECO:0000259" key="7">
    <source>
        <dbReference type="Pfam" id="PF17827"/>
    </source>
</evidence>
<dbReference type="Proteomes" id="UP000315971">
    <property type="component" value="Unassembled WGS sequence"/>
</dbReference>
<reference evidence="8 9" key="1">
    <citation type="submission" date="2017-05" db="EMBL/GenBank/DDBJ databases">
        <authorList>
            <person name="Varghese N."/>
            <person name="Submissions S."/>
        </authorList>
    </citation>
    <scope>NUCLEOTIDE SEQUENCE [LARGE SCALE GENOMIC DNA]</scope>
    <source>
        <strain evidence="8 9">DSM 21342</strain>
    </source>
</reference>
<evidence type="ECO:0000256" key="5">
    <source>
        <dbReference type="HAMAP-Rule" id="MF_02126"/>
    </source>
</evidence>
<dbReference type="PROSITE" id="PS00092">
    <property type="entry name" value="N6_MTASE"/>
    <property type="match status" value="1"/>
</dbReference>
<evidence type="ECO:0000313" key="9">
    <source>
        <dbReference type="Proteomes" id="UP000315971"/>
    </source>
</evidence>
<dbReference type="EMBL" id="FXSZ01000002">
    <property type="protein sequence ID" value="SMO44685.1"/>
    <property type="molecule type" value="Genomic_DNA"/>
</dbReference>
<dbReference type="PANTHER" id="PTHR18895">
    <property type="entry name" value="HEMK METHYLTRANSFERASE"/>
    <property type="match status" value="1"/>
</dbReference>
<feature type="binding site" evidence="5">
    <location>
        <position position="159"/>
    </location>
    <ligand>
        <name>S-adenosyl-L-methionine</name>
        <dbReference type="ChEBI" id="CHEBI:59789"/>
    </ligand>
</feature>
<keyword evidence="2 5" id="KW-0808">Transferase</keyword>
<dbReference type="HAMAP" id="MF_02126">
    <property type="entry name" value="RF_methyltr_PrmC"/>
    <property type="match status" value="1"/>
</dbReference>
<dbReference type="EC" id="2.1.1.297" evidence="5"/>
<dbReference type="AlphaFoldDB" id="A0A521BC30"/>
<comment type="function">
    <text evidence="5">Methylates the class 1 translation termination release factors RF1/PrfA and RF2/PrfB on the glutamine residue of the universally conserved GGQ motif.</text>
</comment>
<dbReference type="OrthoDB" id="9800643at2"/>
<dbReference type="GO" id="GO:0102559">
    <property type="term" value="F:peptide chain release factor N(5)-glutamine methyltransferase activity"/>
    <property type="evidence" value="ECO:0007669"/>
    <property type="project" value="UniProtKB-EC"/>
</dbReference>
<dbReference type="Pfam" id="PF05175">
    <property type="entry name" value="MTS"/>
    <property type="match status" value="1"/>
</dbReference>
<evidence type="ECO:0000256" key="2">
    <source>
        <dbReference type="ARBA" id="ARBA00022679"/>
    </source>
</evidence>
<evidence type="ECO:0000313" key="8">
    <source>
        <dbReference type="EMBL" id="SMO44685.1"/>
    </source>
</evidence>
<feature type="domain" description="Release factor glutamine methyltransferase N-terminal" evidence="7">
    <location>
        <begin position="10"/>
        <end position="77"/>
    </location>
</feature>
<comment type="catalytic activity">
    <reaction evidence="4 5">
        <text>L-glutaminyl-[peptide chain release factor] + S-adenosyl-L-methionine = N(5)-methyl-L-glutaminyl-[peptide chain release factor] + S-adenosyl-L-homocysteine + H(+)</text>
        <dbReference type="Rhea" id="RHEA:42896"/>
        <dbReference type="Rhea" id="RHEA-COMP:10271"/>
        <dbReference type="Rhea" id="RHEA-COMP:10272"/>
        <dbReference type="ChEBI" id="CHEBI:15378"/>
        <dbReference type="ChEBI" id="CHEBI:30011"/>
        <dbReference type="ChEBI" id="CHEBI:57856"/>
        <dbReference type="ChEBI" id="CHEBI:59789"/>
        <dbReference type="ChEBI" id="CHEBI:61891"/>
        <dbReference type="EC" id="2.1.1.297"/>
    </reaction>
</comment>
<accession>A0A521BC30</accession>
<comment type="similarity">
    <text evidence="5">Belongs to the protein N5-glutamine methyltransferase family. PrmC subfamily.</text>
</comment>
<dbReference type="Pfam" id="PF17827">
    <property type="entry name" value="PrmC_N"/>
    <property type="match status" value="1"/>
</dbReference>
<sequence>MPTIQTIEQELVEQLKTIYDINEARSITSIVLQHILQLSRTQLSISKEKELTDQQVRSFEMLTEELMLGKPIQYVLGETEFYSCRIKVNENVLIPRPETEELVDWIIKSVIGHQSTVKETQDSGFKTLDLKILDICTGSGCVPIALKKNIPEAEVSACDISHEALEMAMKNAVLNKTEIRFFNSDVLSSSFSHSITSTFNVIVSNPPYVRNLEKQLMHKNVLEFEPHLALFVEDHDALIFYRKITEFAKSKLQPGGMLFFEINEAYGNEIAELLGQNNFTEIEIRKDMFGKDRMAKGVLKL</sequence>
<dbReference type="PANTHER" id="PTHR18895:SF74">
    <property type="entry name" value="MTRF1L RELEASE FACTOR GLUTAMINE METHYLTRANSFERASE"/>
    <property type="match status" value="1"/>
</dbReference>
<feature type="binding site" evidence="5">
    <location>
        <begin position="205"/>
        <end position="208"/>
    </location>
    <ligand>
        <name>substrate</name>
    </ligand>
</feature>
<dbReference type="RefSeq" id="WP_142601523.1">
    <property type="nucleotide sequence ID" value="NZ_FXSZ01000002.1"/>
</dbReference>
<evidence type="ECO:0000256" key="4">
    <source>
        <dbReference type="ARBA" id="ARBA00048391"/>
    </source>
</evidence>
<comment type="caution">
    <text evidence="5">Lacks conserved residue(s) required for the propagation of feature annotation.</text>
</comment>
<protein>
    <recommendedName>
        <fullName evidence="5">Release factor glutamine methyltransferase</fullName>
        <shortName evidence="5">RF MTase</shortName>
        <ecNumber evidence="5">2.1.1.297</ecNumber>
    </recommendedName>
    <alternativeName>
        <fullName evidence="5">N5-glutamine methyltransferase PrmC</fullName>
    </alternativeName>
    <alternativeName>
        <fullName evidence="5">Protein-(glutamine-N5) MTase PrmC</fullName>
    </alternativeName>
    <alternativeName>
        <fullName evidence="5">Protein-glutamine N-methyltransferase PrmC</fullName>
    </alternativeName>
</protein>
<feature type="binding site" evidence="5">
    <location>
        <position position="205"/>
    </location>
    <ligand>
        <name>S-adenosyl-L-methionine</name>
        <dbReference type="ChEBI" id="CHEBI:59789"/>
    </ligand>
</feature>
<dbReference type="InterPro" id="IPR019874">
    <property type="entry name" value="RF_methyltr_PrmC"/>
</dbReference>
<dbReference type="InterPro" id="IPR029063">
    <property type="entry name" value="SAM-dependent_MTases_sf"/>
</dbReference>
<keyword evidence="9" id="KW-1185">Reference proteome</keyword>
<feature type="domain" description="Methyltransferase small" evidence="6">
    <location>
        <begin position="128"/>
        <end position="215"/>
    </location>
</feature>
<dbReference type="InterPro" id="IPR050320">
    <property type="entry name" value="N5-glutamine_MTase"/>
</dbReference>
<dbReference type="Gene3D" id="3.40.50.150">
    <property type="entry name" value="Vaccinia Virus protein VP39"/>
    <property type="match status" value="1"/>
</dbReference>
<dbReference type="NCBIfam" id="TIGR00536">
    <property type="entry name" value="hemK_fam"/>
    <property type="match status" value="1"/>
</dbReference>
<dbReference type="InterPro" id="IPR002052">
    <property type="entry name" value="DNA_methylase_N6_adenine_CS"/>
</dbReference>
<dbReference type="SUPFAM" id="SSF53335">
    <property type="entry name" value="S-adenosyl-L-methionine-dependent methyltransferases"/>
    <property type="match status" value="1"/>
</dbReference>
<dbReference type="GO" id="GO:0003676">
    <property type="term" value="F:nucleic acid binding"/>
    <property type="evidence" value="ECO:0007669"/>
    <property type="project" value="InterPro"/>
</dbReference>
<keyword evidence="3 5" id="KW-0949">S-adenosyl-L-methionine</keyword>